<proteinExistence type="predicted"/>
<accession>X0VIV3</accession>
<keyword evidence="1" id="KW-0812">Transmembrane</keyword>
<dbReference type="EMBL" id="BARS01029029">
    <property type="protein sequence ID" value="GAG00456.1"/>
    <property type="molecule type" value="Genomic_DNA"/>
</dbReference>
<evidence type="ECO:0000256" key="1">
    <source>
        <dbReference type="SAM" id="Phobius"/>
    </source>
</evidence>
<evidence type="ECO:0008006" key="3">
    <source>
        <dbReference type="Google" id="ProtNLM"/>
    </source>
</evidence>
<name>X0VIV3_9ZZZZ</name>
<protein>
    <recommendedName>
        <fullName evidence="3">DUF5658 domain-containing protein</fullName>
    </recommendedName>
</protein>
<comment type="caution">
    <text evidence="2">The sequence shown here is derived from an EMBL/GenBank/DDBJ whole genome shotgun (WGS) entry which is preliminary data.</text>
</comment>
<dbReference type="AlphaFoldDB" id="X0VIV3"/>
<gene>
    <name evidence="2" type="ORF">S01H1_45430</name>
</gene>
<evidence type="ECO:0000313" key="2">
    <source>
        <dbReference type="EMBL" id="GAG00456.1"/>
    </source>
</evidence>
<keyword evidence="1" id="KW-1133">Transmembrane helix</keyword>
<sequence length="97" mass="11170">MNLLNKYVSFSIIVLLLAVMDGLNFVMPHDTGFYSLTSGYFDAFHLSKFIILLIIGIQFIWSKDKWQTNMLRLCALGVIAFIGQLLVYNFLFKLEVL</sequence>
<feature type="transmembrane region" description="Helical" evidence="1">
    <location>
        <begin position="73"/>
        <end position="91"/>
    </location>
</feature>
<reference evidence="2" key="1">
    <citation type="journal article" date="2014" name="Front. Microbiol.">
        <title>High frequency of phylogenetically diverse reductive dehalogenase-homologous genes in deep subseafloor sedimentary metagenomes.</title>
        <authorList>
            <person name="Kawai M."/>
            <person name="Futagami T."/>
            <person name="Toyoda A."/>
            <person name="Takaki Y."/>
            <person name="Nishi S."/>
            <person name="Hori S."/>
            <person name="Arai W."/>
            <person name="Tsubouchi T."/>
            <person name="Morono Y."/>
            <person name="Uchiyama I."/>
            <person name="Ito T."/>
            <person name="Fujiyama A."/>
            <person name="Inagaki F."/>
            <person name="Takami H."/>
        </authorList>
    </citation>
    <scope>NUCLEOTIDE SEQUENCE</scope>
    <source>
        <strain evidence="2">Expedition CK06-06</strain>
    </source>
</reference>
<feature type="transmembrane region" description="Helical" evidence="1">
    <location>
        <begin position="7"/>
        <end position="27"/>
    </location>
</feature>
<keyword evidence="1" id="KW-0472">Membrane</keyword>
<feature type="transmembrane region" description="Helical" evidence="1">
    <location>
        <begin position="39"/>
        <end position="61"/>
    </location>
</feature>
<organism evidence="2">
    <name type="scientific">marine sediment metagenome</name>
    <dbReference type="NCBI Taxonomy" id="412755"/>
    <lineage>
        <taxon>unclassified sequences</taxon>
        <taxon>metagenomes</taxon>
        <taxon>ecological metagenomes</taxon>
    </lineage>
</organism>